<protein>
    <recommendedName>
        <fullName evidence="6">Vacuolar protein sorting-associated protein 26</fullName>
    </recommendedName>
</protein>
<dbReference type="FunFam" id="2.60.40.640:FF:000015">
    <property type="entry name" value="Vacuolar protein sorting-associated protein 26"/>
    <property type="match status" value="1"/>
</dbReference>
<evidence type="ECO:0008006" key="6">
    <source>
        <dbReference type="Google" id="ProtNLM"/>
    </source>
</evidence>
<name>A0A7R9XVG1_9VIRI</name>
<evidence type="ECO:0000256" key="1">
    <source>
        <dbReference type="ARBA" id="ARBA00009100"/>
    </source>
</evidence>
<organism evidence="5">
    <name type="scientific">Prasinoderma coloniale</name>
    <dbReference type="NCBI Taxonomy" id="156133"/>
    <lineage>
        <taxon>Eukaryota</taxon>
        <taxon>Viridiplantae</taxon>
        <taxon>Prasinodermophyta</taxon>
        <taxon>Prasinodermophyceae</taxon>
        <taxon>Prasinodermales</taxon>
        <taxon>Prasinodermaceae</taxon>
        <taxon>Prasinoderma</taxon>
    </lineage>
</organism>
<dbReference type="InterPro" id="IPR014752">
    <property type="entry name" value="Arrestin-like_C"/>
</dbReference>
<feature type="region of interest" description="Disordered" evidence="4">
    <location>
        <begin position="300"/>
        <end position="321"/>
    </location>
</feature>
<dbReference type="GO" id="GO:0030904">
    <property type="term" value="C:retromer complex"/>
    <property type="evidence" value="ECO:0007669"/>
    <property type="project" value="UniProtKB-ARBA"/>
</dbReference>
<dbReference type="Pfam" id="PF03643">
    <property type="entry name" value="Vps26"/>
    <property type="match status" value="1"/>
</dbReference>
<evidence type="ECO:0000256" key="4">
    <source>
        <dbReference type="SAM" id="MobiDB-lite"/>
    </source>
</evidence>
<evidence type="ECO:0000256" key="3">
    <source>
        <dbReference type="ARBA" id="ARBA00022927"/>
    </source>
</evidence>
<evidence type="ECO:0000256" key="2">
    <source>
        <dbReference type="ARBA" id="ARBA00022448"/>
    </source>
</evidence>
<proteinExistence type="inferred from homology"/>
<dbReference type="SUPFAM" id="SSF81296">
    <property type="entry name" value="E set domains"/>
    <property type="match status" value="1"/>
</dbReference>
<dbReference type="AlphaFoldDB" id="A0A7R9XVG1"/>
<feature type="compositionally biased region" description="Low complexity" evidence="4">
    <location>
        <begin position="308"/>
        <end position="321"/>
    </location>
</feature>
<dbReference type="GO" id="GO:0006886">
    <property type="term" value="P:intracellular protein transport"/>
    <property type="evidence" value="ECO:0007669"/>
    <property type="project" value="InterPro"/>
</dbReference>
<keyword evidence="2" id="KW-0813">Transport</keyword>
<keyword evidence="3" id="KW-0653">Protein transport</keyword>
<dbReference type="Gene3D" id="2.60.40.640">
    <property type="match status" value="2"/>
</dbReference>
<gene>
    <name evidence="5" type="ORF">PCOL08062_LOCUS1294</name>
</gene>
<sequence length="321" mass="36366">MAGLLGAFQGKVHISFKLDGAEGRRTVTMKRGATRQAEKLPLFREGETVAGTVVITPTSARRVEHQGLKIELLGQAELLSERGAAYNFVSLSRNLSNEGILDRPAKFTFEFPSVEMPYESYSGMHVRVRYLLRVTFARQYGMSQTESLELWVRNPEALPEVNNPIKMEVGIEDCLHIEFEYSKAKYHLRDVVVGKIYFLMVRIHIKHMEIEIKRRETTGTGGSQHSESETVAKYEVMDGEPASRECIPIRLYLSNYDLTPSYGNVLNKFSVRYFLQLVLIDEEDRRYFKQQEITLFRKDDAAGDTPLASPQAASAATVASE</sequence>
<dbReference type="InterPro" id="IPR014756">
    <property type="entry name" value="Ig_E-set"/>
</dbReference>
<accession>A0A7R9XVG1</accession>
<reference evidence="5" key="1">
    <citation type="submission" date="2021-01" db="EMBL/GenBank/DDBJ databases">
        <authorList>
            <person name="Corre E."/>
            <person name="Pelletier E."/>
            <person name="Niang G."/>
            <person name="Scheremetjew M."/>
            <person name="Finn R."/>
            <person name="Kale V."/>
            <person name="Holt S."/>
            <person name="Cochrane G."/>
            <person name="Meng A."/>
            <person name="Brown T."/>
            <person name="Cohen L."/>
        </authorList>
    </citation>
    <scope>NUCLEOTIDE SEQUENCE</scope>
    <source>
        <strain evidence="5">CCMP1413</strain>
    </source>
</reference>
<comment type="similarity">
    <text evidence="1">Belongs to the VPS26 family.</text>
</comment>
<dbReference type="PANTHER" id="PTHR12233">
    <property type="entry name" value="VACUOLAR PROTEIN SORTING 26 RELATED"/>
    <property type="match status" value="1"/>
</dbReference>
<dbReference type="EMBL" id="HBDZ01001622">
    <property type="protein sequence ID" value="CAD8230025.1"/>
    <property type="molecule type" value="Transcribed_RNA"/>
</dbReference>
<evidence type="ECO:0000313" key="5">
    <source>
        <dbReference type="EMBL" id="CAD8230025.1"/>
    </source>
</evidence>
<dbReference type="InterPro" id="IPR028934">
    <property type="entry name" value="Vps26-related"/>
</dbReference>